<accession>A0AAN9BWE9</accession>
<comment type="caution">
    <text evidence="1">The sequence shown here is derived from an EMBL/GenBank/DDBJ whole genome shotgun (WGS) entry which is preliminary data.</text>
</comment>
<proteinExistence type="predicted"/>
<gene>
    <name evidence="1" type="ORF">V1264_012443</name>
</gene>
<evidence type="ECO:0000313" key="2">
    <source>
        <dbReference type="Proteomes" id="UP001374579"/>
    </source>
</evidence>
<keyword evidence="2" id="KW-1185">Reference proteome</keyword>
<name>A0AAN9BWE9_9CAEN</name>
<protein>
    <submittedName>
        <fullName evidence="1">Uncharacterized protein</fullName>
    </submittedName>
</protein>
<dbReference type="AlphaFoldDB" id="A0AAN9BWE9"/>
<organism evidence="1 2">
    <name type="scientific">Littorina saxatilis</name>
    <dbReference type="NCBI Taxonomy" id="31220"/>
    <lineage>
        <taxon>Eukaryota</taxon>
        <taxon>Metazoa</taxon>
        <taxon>Spiralia</taxon>
        <taxon>Lophotrochozoa</taxon>
        <taxon>Mollusca</taxon>
        <taxon>Gastropoda</taxon>
        <taxon>Caenogastropoda</taxon>
        <taxon>Littorinimorpha</taxon>
        <taxon>Littorinoidea</taxon>
        <taxon>Littorinidae</taxon>
        <taxon>Littorina</taxon>
    </lineage>
</organism>
<dbReference type="Proteomes" id="UP001374579">
    <property type="component" value="Unassembled WGS sequence"/>
</dbReference>
<evidence type="ECO:0000313" key="1">
    <source>
        <dbReference type="EMBL" id="KAK7113092.1"/>
    </source>
</evidence>
<sequence>MITLLPSGQQRGEGLFMYHRCVCNPRMNKPNNNNLSRSEPMQHKRHTQQASDLLRAPISALAHFYCRVVDQHNTNTTQTKLRSICSAQSCRNSNPGAVSTFPTRVTGELCTGVVK</sequence>
<dbReference type="EMBL" id="JBAMIC010000002">
    <property type="protein sequence ID" value="KAK7113092.1"/>
    <property type="molecule type" value="Genomic_DNA"/>
</dbReference>
<reference evidence="1 2" key="1">
    <citation type="submission" date="2024-02" db="EMBL/GenBank/DDBJ databases">
        <title>Chromosome-scale genome assembly of the rough periwinkle Littorina saxatilis.</title>
        <authorList>
            <person name="De Jode A."/>
            <person name="Faria R."/>
            <person name="Formenti G."/>
            <person name="Sims Y."/>
            <person name="Smith T.P."/>
            <person name="Tracey A."/>
            <person name="Wood J.M.D."/>
            <person name="Zagrodzka Z.B."/>
            <person name="Johannesson K."/>
            <person name="Butlin R.K."/>
            <person name="Leder E.H."/>
        </authorList>
    </citation>
    <scope>NUCLEOTIDE SEQUENCE [LARGE SCALE GENOMIC DNA]</scope>
    <source>
        <strain evidence="1">Snail1</strain>
        <tissue evidence="1">Muscle</tissue>
    </source>
</reference>